<accession>Q5LUI0</accession>
<proteinExistence type="predicted"/>
<feature type="transmembrane region" description="Helical" evidence="1">
    <location>
        <begin position="116"/>
        <end position="138"/>
    </location>
</feature>
<evidence type="ECO:0000313" key="4">
    <source>
        <dbReference type="Proteomes" id="UP000001023"/>
    </source>
</evidence>
<dbReference type="eggNOG" id="ENOG5032RM5">
    <property type="taxonomic scope" value="Bacteria"/>
</dbReference>
<organism evidence="3 4">
    <name type="scientific">Ruegeria pomeroyi (strain ATCC 700808 / DSM 15171 / DSS-3)</name>
    <name type="common">Silicibacter pomeroyi</name>
    <dbReference type="NCBI Taxonomy" id="246200"/>
    <lineage>
        <taxon>Bacteria</taxon>
        <taxon>Pseudomonadati</taxon>
        <taxon>Pseudomonadota</taxon>
        <taxon>Alphaproteobacteria</taxon>
        <taxon>Rhodobacterales</taxon>
        <taxon>Roseobacteraceae</taxon>
        <taxon>Ruegeria</taxon>
    </lineage>
</organism>
<dbReference type="AlphaFoldDB" id="Q5LUI0"/>
<dbReference type="KEGG" id="sil:SPO1074"/>
<dbReference type="HOGENOM" id="CLU_1804775_0_0_5"/>
<sequence>MMQAKTSDRLLGLCLILLAVAFFVSIIPWQAQAADYGWLKPRTLPRILAVVLGLCGLALLIRPPGDVRPGRFYWARAMLFAGVLVLGLAAMSWLGFVLVAPPMALVLMWLAHERRPLWLVLGAAGMPAAIWFTVAVLLDRPLP</sequence>
<evidence type="ECO:0000259" key="2">
    <source>
        <dbReference type="Pfam" id="PF07331"/>
    </source>
</evidence>
<feature type="transmembrane region" description="Helical" evidence="1">
    <location>
        <begin position="73"/>
        <end position="96"/>
    </location>
</feature>
<dbReference type="EMBL" id="CP000031">
    <property type="protein sequence ID" value="AAV94374.1"/>
    <property type="molecule type" value="Genomic_DNA"/>
</dbReference>
<feature type="transmembrane region" description="Helical" evidence="1">
    <location>
        <begin position="43"/>
        <end position="61"/>
    </location>
</feature>
<dbReference type="PaxDb" id="246200-SPO1074"/>
<dbReference type="InterPro" id="IPR009936">
    <property type="entry name" value="DUF1468"/>
</dbReference>
<protein>
    <recommendedName>
        <fullName evidence="2">DUF1468 domain-containing protein</fullName>
    </recommendedName>
</protein>
<dbReference type="STRING" id="246200.SPO1074"/>
<reference evidence="3 4" key="1">
    <citation type="journal article" date="2004" name="Nature">
        <title>Genome sequence of Silicibacter pomeroyi reveals adaptations to the marine environment.</title>
        <authorList>
            <person name="Moran M.A."/>
            <person name="Buchan A."/>
            <person name="Gonzalez J.M."/>
            <person name="Heidelberg J.F."/>
            <person name="Whitman W.B."/>
            <person name="Kiene R.P."/>
            <person name="Henriksen J.R."/>
            <person name="King G.M."/>
            <person name="Belas R."/>
            <person name="Fuqua C."/>
            <person name="Brinkac L."/>
            <person name="Lewis M."/>
            <person name="Johri S."/>
            <person name="Weaver B."/>
            <person name="Pai G."/>
            <person name="Eisen J.A."/>
            <person name="Rahe E."/>
            <person name="Sheldon W.M."/>
            <person name="Ye W."/>
            <person name="Miller T.R."/>
            <person name="Carlton J."/>
            <person name="Rasko D.A."/>
            <person name="Paulsen I.T."/>
            <person name="Ren Q."/>
            <person name="Daugherty S.C."/>
            <person name="Deboy R.T."/>
            <person name="Dodson R.J."/>
            <person name="Durkin A.S."/>
            <person name="Madupu R."/>
            <person name="Nelson W.C."/>
            <person name="Sullivan S.A."/>
            <person name="Rosovitz M.J."/>
            <person name="Haft D.H."/>
            <person name="Selengut J."/>
            <person name="Ward N."/>
        </authorList>
    </citation>
    <scope>NUCLEOTIDE SEQUENCE [LARGE SCALE GENOMIC DNA]</scope>
    <source>
        <strain evidence="4">ATCC 700808 / DSM 15171 / DSS-3</strain>
    </source>
</reference>
<name>Q5LUI0_RUEPO</name>
<evidence type="ECO:0000313" key="3">
    <source>
        <dbReference type="EMBL" id="AAV94374.1"/>
    </source>
</evidence>
<keyword evidence="1" id="KW-1133">Transmembrane helix</keyword>
<reference evidence="3 4" key="2">
    <citation type="journal article" date="2014" name="Stand. Genomic Sci.">
        <title>An updated genome annotation for the model marine bacterium Ruegeria pomeroyi DSS-3.</title>
        <authorList>
            <person name="Rivers A.R."/>
            <person name="Smith C.B."/>
            <person name="Moran M.A."/>
        </authorList>
    </citation>
    <scope>GENOME REANNOTATION</scope>
    <source>
        <strain evidence="4">ATCC 700808 / DSM 15171 / DSS-3</strain>
    </source>
</reference>
<feature type="domain" description="DUF1468" evidence="2">
    <location>
        <begin position="10"/>
        <end position="143"/>
    </location>
</feature>
<dbReference type="Proteomes" id="UP000001023">
    <property type="component" value="Chromosome"/>
</dbReference>
<keyword evidence="4" id="KW-1185">Reference proteome</keyword>
<evidence type="ECO:0000256" key="1">
    <source>
        <dbReference type="SAM" id="Phobius"/>
    </source>
</evidence>
<gene>
    <name evidence="3" type="ordered locus">SPO1074</name>
</gene>
<dbReference type="Pfam" id="PF07331">
    <property type="entry name" value="TctB"/>
    <property type="match status" value="1"/>
</dbReference>
<keyword evidence="1" id="KW-0812">Transmembrane</keyword>
<keyword evidence="1" id="KW-0472">Membrane</keyword>